<organism evidence="2 3">
    <name type="scientific">Dermatophagoides farinae</name>
    <name type="common">American house dust mite</name>
    <dbReference type="NCBI Taxonomy" id="6954"/>
    <lineage>
        <taxon>Eukaryota</taxon>
        <taxon>Metazoa</taxon>
        <taxon>Ecdysozoa</taxon>
        <taxon>Arthropoda</taxon>
        <taxon>Chelicerata</taxon>
        <taxon>Arachnida</taxon>
        <taxon>Acari</taxon>
        <taxon>Acariformes</taxon>
        <taxon>Sarcoptiformes</taxon>
        <taxon>Astigmata</taxon>
        <taxon>Psoroptidia</taxon>
        <taxon>Analgoidea</taxon>
        <taxon>Pyroglyphidae</taxon>
        <taxon>Dermatophagoidinae</taxon>
        <taxon>Dermatophagoides</taxon>
    </lineage>
</organism>
<dbReference type="AlphaFoldDB" id="A0A922I8E6"/>
<feature type="transmembrane region" description="Helical" evidence="1">
    <location>
        <begin position="31"/>
        <end position="48"/>
    </location>
</feature>
<keyword evidence="1" id="KW-0812">Transmembrane</keyword>
<reference evidence="2" key="2">
    <citation type="journal article" date="2022" name="Res Sq">
        <title>Comparative Genomics Reveals Insights into the Divergent Evolution of Astigmatic Mites and Household Pest Adaptations.</title>
        <authorList>
            <person name="Xiong Q."/>
            <person name="Wan A.T.-Y."/>
            <person name="Liu X.-Y."/>
            <person name="Fung C.S.-H."/>
            <person name="Xiao X."/>
            <person name="Malainual N."/>
            <person name="Hou J."/>
            <person name="Wang L."/>
            <person name="Wang M."/>
            <person name="Yang K."/>
            <person name="Cui Y."/>
            <person name="Leung E."/>
            <person name="Nong W."/>
            <person name="Shin S.-K."/>
            <person name="Au S."/>
            <person name="Jeong K.Y."/>
            <person name="Chew F.T."/>
            <person name="Hui J."/>
            <person name="Leung T.F."/>
            <person name="Tungtrongchitr A."/>
            <person name="Zhong N."/>
            <person name="Liu Z."/>
            <person name="Tsui S."/>
        </authorList>
    </citation>
    <scope>NUCLEOTIDE SEQUENCE</scope>
    <source>
        <strain evidence="2">Derf</strain>
        <tissue evidence="2">Whole organism</tissue>
    </source>
</reference>
<sequence>MMAREPRSTMTTVIKMQIFASKRPQLRTRHWFTVINFFLTMWAIKSGFRTITFECIYQIDAAATIQTRIIVVVN</sequence>
<keyword evidence="3" id="KW-1185">Reference proteome</keyword>
<gene>
    <name evidence="2" type="ORF">DERF_000351</name>
</gene>
<evidence type="ECO:0000256" key="1">
    <source>
        <dbReference type="SAM" id="Phobius"/>
    </source>
</evidence>
<dbReference type="Proteomes" id="UP000790347">
    <property type="component" value="Unassembled WGS sequence"/>
</dbReference>
<keyword evidence="1" id="KW-1133">Transmembrane helix</keyword>
<reference evidence="2" key="1">
    <citation type="submission" date="2013-05" db="EMBL/GenBank/DDBJ databases">
        <authorList>
            <person name="Yim A.K.Y."/>
            <person name="Chan T.F."/>
            <person name="Ji K.M."/>
            <person name="Liu X.Y."/>
            <person name="Zhou J.W."/>
            <person name="Li R.Q."/>
            <person name="Yang K.Y."/>
            <person name="Li J."/>
            <person name="Li M."/>
            <person name="Law P.T.W."/>
            <person name="Wu Y.L."/>
            <person name="Cai Z.L."/>
            <person name="Qin H."/>
            <person name="Bao Y."/>
            <person name="Leung R.K.K."/>
            <person name="Ng P.K.S."/>
            <person name="Zou J."/>
            <person name="Zhong X.J."/>
            <person name="Ran P.X."/>
            <person name="Zhong N.S."/>
            <person name="Liu Z.G."/>
            <person name="Tsui S.K.W."/>
        </authorList>
    </citation>
    <scope>NUCLEOTIDE SEQUENCE</scope>
    <source>
        <strain evidence="2">Derf</strain>
        <tissue evidence="2">Whole organism</tissue>
    </source>
</reference>
<dbReference type="EMBL" id="ASGP02000001">
    <property type="protein sequence ID" value="KAH9526250.1"/>
    <property type="molecule type" value="Genomic_DNA"/>
</dbReference>
<evidence type="ECO:0000313" key="3">
    <source>
        <dbReference type="Proteomes" id="UP000790347"/>
    </source>
</evidence>
<proteinExistence type="predicted"/>
<comment type="caution">
    <text evidence="2">The sequence shown here is derived from an EMBL/GenBank/DDBJ whole genome shotgun (WGS) entry which is preliminary data.</text>
</comment>
<accession>A0A922I8E6</accession>
<name>A0A922I8E6_DERFA</name>
<protein>
    <submittedName>
        <fullName evidence="2">Uncharacterized protein</fullName>
    </submittedName>
</protein>
<evidence type="ECO:0000313" key="2">
    <source>
        <dbReference type="EMBL" id="KAH9526250.1"/>
    </source>
</evidence>
<keyword evidence="1" id="KW-0472">Membrane</keyword>